<keyword evidence="6 10" id="KW-0819">tRNA processing</keyword>
<reference evidence="12 13" key="2">
    <citation type="journal article" date="2011" name="J. Bacteriol.">
        <title>Genome Sequence of Kosmotoga olearia Strain TBF 19.5.1, a Thermophilic Bacterium with a Wide Growth Temperature Range, Isolated from the Troll B Oil Platform in the North Sea.</title>
        <authorList>
            <person name="Swithers K.S."/>
            <person name="Dipippo J.L."/>
            <person name="Bruce D.C."/>
            <person name="Detter C."/>
            <person name="Tapia R."/>
            <person name="Han S."/>
            <person name="Goodwin L.A."/>
            <person name="Han J."/>
            <person name="Woyke T."/>
            <person name="Pitluck S."/>
            <person name="Pennacchio L."/>
            <person name="Nolan M."/>
            <person name="Mikhailova N."/>
            <person name="Land M.L."/>
            <person name="Nesbo C.L."/>
            <person name="Gogarten J.P."/>
            <person name="Noll K.M."/>
        </authorList>
    </citation>
    <scope>NUCLEOTIDE SEQUENCE [LARGE SCALE GENOMIC DNA]</scope>
    <source>
        <strain evidence="13">ATCC BAA-1733 / DSM 21960 / TBF 19.5.1</strain>
    </source>
</reference>
<dbReference type="InterPro" id="IPR036188">
    <property type="entry name" value="FAD/NAD-bd_sf"/>
</dbReference>
<keyword evidence="5 10" id="KW-0808">Transferase</keyword>
<dbReference type="InterPro" id="IPR040131">
    <property type="entry name" value="MnmG_N"/>
</dbReference>
<evidence type="ECO:0000256" key="9">
    <source>
        <dbReference type="ARBA" id="ARBA00023027"/>
    </source>
</evidence>
<evidence type="ECO:0000256" key="3">
    <source>
        <dbReference type="ARBA" id="ARBA00022603"/>
    </source>
</evidence>
<keyword evidence="13" id="KW-1185">Reference proteome</keyword>
<gene>
    <name evidence="10" type="primary">trmFO</name>
    <name evidence="12" type="ordered locus">Kole_0031</name>
</gene>
<dbReference type="PANTHER" id="PTHR11806">
    <property type="entry name" value="GLUCOSE INHIBITED DIVISION PROTEIN A"/>
    <property type="match status" value="1"/>
</dbReference>
<keyword evidence="3 10" id="KW-0489">Methyltransferase</keyword>
<evidence type="ECO:0000256" key="7">
    <source>
        <dbReference type="ARBA" id="ARBA00022827"/>
    </source>
</evidence>
<dbReference type="NCBIfam" id="TIGR00137">
    <property type="entry name" value="gid_trmFO"/>
    <property type="match status" value="1"/>
</dbReference>
<keyword evidence="7 10" id="KW-0274">FAD</keyword>
<dbReference type="InterPro" id="IPR004417">
    <property type="entry name" value="TrmFO"/>
</dbReference>
<reference evidence="12 13" key="1">
    <citation type="submission" date="2009-06" db="EMBL/GenBank/DDBJ databases">
        <title>Complete sequence of Thermotogales bacterium TBF 19.5.1.</title>
        <authorList>
            <consortium name="US DOE Joint Genome Institute"/>
            <person name="Lucas S."/>
            <person name="Copeland A."/>
            <person name="Lapidus A."/>
            <person name="Glavina del Rio T."/>
            <person name="Tice H."/>
            <person name="Bruce D."/>
            <person name="Goodwin L."/>
            <person name="Pitluck S."/>
            <person name="Chertkov O."/>
            <person name="Brettin T."/>
            <person name="Detter J.C."/>
            <person name="Han C."/>
            <person name="Schmutz J."/>
            <person name="Larimer F."/>
            <person name="Land M."/>
            <person name="Hauser L."/>
            <person name="Kyrpides N."/>
            <person name="Ovchinnikova G."/>
            <person name="Noll K."/>
        </authorList>
    </citation>
    <scope>NUCLEOTIDE SEQUENCE [LARGE SCALE GENOMIC DNA]</scope>
    <source>
        <strain evidence="13">ATCC BAA-1733 / DSM 21960 / TBF 19.5.1</strain>
    </source>
</reference>
<sequence>MKVKINIVGGGLAGSEAALSLAEKGIEVTLYEMRPKVKTDVHQTGYFAELVCSNSLKSVELTNASGLLKEEARMLGSILLEIAERHRVPAGKAFAVDRKTFSKEVTERIESSPYIHVVREEVKEIDLNDEGTLWIIATGPLSSPAFEKWLSGLFGEDLFFFDALSPIVAADSIDYRRCFVGDRYGKGSGDYLNCPLDKETYERFWNELVNAQVAPIENFSDKLLFDRCQPVEEIARTGIDALRYGPMKPVGLIDPKTGSEPYAVVQLRKENKEGTLYNLVGFQTRLKWGEQKRVFRIIPALEHAEFVRYGVMHRNTYLNSPKILNRDLRSKGYPNLFFCGQITGLEGYVEAITSGRFVALNVMELVKTGSTFYLPEKTMLGALINHITVSGRVPLSPVYANYGLLPPVKAKGKRERNLKKAERAIEELKKFLKERGF</sequence>
<comment type="similarity">
    <text evidence="10">Belongs to the MnmG family. TrmFO subfamily.</text>
</comment>
<evidence type="ECO:0000256" key="5">
    <source>
        <dbReference type="ARBA" id="ARBA00022679"/>
    </source>
</evidence>
<dbReference type="Pfam" id="PF01134">
    <property type="entry name" value="GIDA"/>
    <property type="match status" value="1"/>
</dbReference>
<dbReference type="GO" id="GO:0047151">
    <property type="term" value="F:tRNA (uracil(54)-C5)-methyltransferase activity, 5,10-methylenetetrahydrofolate-dependent"/>
    <property type="evidence" value="ECO:0007669"/>
    <property type="project" value="UniProtKB-UniRule"/>
</dbReference>
<evidence type="ECO:0000256" key="1">
    <source>
        <dbReference type="ARBA" id="ARBA00001974"/>
    </source>
</evidence>
<evidence type="ECO:0000313" key="12">
    <source>
        <dbReference type="EMBL" id="ACR78760.1"/>
    </source>
</evidence>
<comment type="function">
    <text evidence="10">Catalyzes the folate-dependent formation of 5-methyl-uridine at position 54 (M-5-U54) in all tRNAs.</text>
</comment>
<evidence type="ECO:0000256" key="10">
    <source>
        <dbReference type="HAMAP-Rule" id="MF_01037"/>
    </source>
</evidence>
<comment type="cofactor">
    <cofactor evidence="1 10">
        <name>FAD</name>
        <dbReference type="ChEBI" id="CHEBI:57692"/>
    </cofactor>
</comment>
<dbReference type="InterPro" id="IPR002218">
    <property type="entry name" value="MnmG-rel"/>
</dbReference>
<evidence type="ECO:0000256" key="4">
    <source>
        <dbReference type="ARBA" id="ARBA00022630"/>
    </source>
</evidence>
<comment type="catalytic activity">
    <reaction evidence="10">
        <text>uridine(54) in tRNA + (6R)-5,10-methylene-5,6,7,8-tetrahydrofolate + NADH + H(+) = 5-methyluridine(54) in tRNA + (6S)-5,6,7,8-tetrahydrofolate + NAD(+)</text>
        <dbReference type="Rhea" id="RHEA:16873"/>
        <dbReference type="Rhea" id="RHEA-COMP:10167"/>
        <dbReference type="Rhea" id="RHEA-COMP:10193"/>
        <dbReference type="ChEBI" id="CHEBI:15378"/>
        <dbReference type="ChEBI" id="CHEBI:15636"/>
        <dbReference type="ChEBI" id="CHEBI:57453"/>
        <dbReference type="ChEBI" id="CHEBI:57540"/>
        <dbReference type="ChEBI" id="CHEBI:57945"/>
        <dbReference type="ChEBI" id="CHEBI:65315"/>
        <dbReference type="ChEBI" id="CHEBI:74447"/>
        <dbReference type="EC" id="2.1.1.74"/>
    </reaction>
</comment>
<dbReference type="STRING" id="521045.Kole_0031"/>
<comment type="catalytic activity">
    <reaction evidence="10">
        <text>uridine(54) in tRNA + (6R)-5,10-methylene-5,6,7,8-tetrahydrofolate + NADPH + H(+) = 5-methyluridine(54) in tRNA + (6S)-5,6,7,8-tetrahydrofolate + NADP(+)</text>
        <dbReference type="Rhea" id="RHEA:62372"/>
        <dbReference type="Rhea" id="RHEA-COMP:10167"/>
        <dbReference type="Rhea" id="RHEA-COMP:10193"/>
        <dbReference type="ChEBI" id="CHEBI:15378"/>
        <dbReference type="ChEBI" id="CHEBI:15636"/>
        <dbReference type="ChEBI" id="CHEBI:57453"/>
        <dbReference type="ChEBI" id="CHEBI:57783"/>
        <dbReference type="ChEBI" id="CHEBI:58349"/>
        <dbReference type="ChEBI" id="CHEBI:65315"/>
        <dbReference type="ChEBI" id="CHEBI:74447"/>
        <dbReference type="EC" id="2.1.1.74"/>
    </reaction>
</comment>
<dbReference type="GO" id="GO:0005829">
    <property type="term" value="C:cytosol"/>
    <property type="evidence" value="ECO:0007669"/>
    <property type="project" value="TreeGrafter"/>
</dbReference>
<dbReference type="NCBIfam" id="NF003739">
    <property type="entry name" value="PRK05335.1"/>
    <property type="match status" value="1"/>
</dbReference>
<dbReference type="EMBL" id="CP001634">
    <property type="protein sequence ID" value="ACR78760.1"/>
    <property type="molecule type" value="Genomic_DNA"/>
</dbReference>
<dbReference type="GO" id="GO:0002098">
    <property type="term" value="P:tRNA wobble uridine modification"/>
    <property type="evidence" value="ECO:0007669"/>
    <property type="project" value="TreeGrafter"/>
</dbReference>
<dbReference type="HOGENOM" id="CLU_033057_1_0_0"/>
<dbReference type="Proteomes" id="UP000002382">
    <property type="component" value="Chromosome"/>
</dbReference>
<dbReference type="GO" id="GO:0030488">
    <property type="term" value="P:tRNA methylation"/>
    <property type="evidence" value="ECO:0007669"/>
    <property type="project" value="TreeGrafter"/>
</dbReference>
<dbReference type="EC" id="2.1.1.74" evidence="10"/>
<name>C5CHC1_KOSOT</name>
<dbReference type="SUPFAM" id="SSF51905">
    <property type="entry name" value="FAD/NAD(P)-binding domain"/>
    <property type="match status" value="1"/>
</dbReference>
<keyword evidence="4 10" id="KW-0285">Flavoprotein</keyword>
<keyword evidence="8 10" id="KW-0521">NADP</keyword>
<dbReference type="PANTHER" id="PTHR11806:SF2">
    <property type="entry name" value="METHYLENETETRAHYDROFOLATE--TRNA-(URACIL-5-)-METHYLTRANSFERASE TRMFO"/>
    <property type="match status" value="1"/>
</dbReference>
<evidence type="ECO:0000259" key="11">
    <source>
        <dbReference type="Pfam" id="PF01134"/>
    </source>
</evidence>
<dbReference type="HAMAP" id="MF_01037">
    <property type="entry name" value="TrmFO"/>
    <property type="match status" value="1"/>
</dbReference>
<proteinExistence type="inferred from homology"/>
<organism evidence="12 13">
    <name type="scientific">Kosmotoga olearia (strain ATCC BAA-1733 / DSM 21960 / TBF 19.5.1)</name>
    <dbReference type="NCBI Taxonomy" id="521045"/>
    <lineage>
        <taxon>Bacteria</taxon>
        <taxon>Thermotogati</taxon>
        <taxon>Thermotogota</taxon>
        <taxon>Thermotogae</taxon>
        <taxon>Kosmotogales</taxon>
        <taxon>Kosmotogaceae</taxon>
        <taxon>Kosmotoga</taxon>
    </lineage>
</organism>
<keyword evidence="2 10" id="KW-0963">Cytoplasm</keyword>
<evidence type="ECO:0000313" key="13">
    <source>
        <dbReference type="Proteomes" id="UP000002382"/>
    </source>
</evidence>
<dbReference type="KEGG" id="kol:Kole_0031"/>
<dbReference type="eggNOG" id="COG1206">
    <property type="taxonomic scope" value="Bacteria"/>
</dbReference>
<evidence type="ECO:0000256" key="8">
    <source>
        <dbReference type="ARBA" id="ARBA00022857"/>
    </source>
</evidence>
<protein>
    <recommendedName>
        <fullName evidence="10">Methylenetetrahydrofolate--tRNA-(uracil-5-)-methyltransferase TrmFO</fullName>
        <ecNumber evidence="10">2.1.1.74</ecNumber>
    </recommendedName>
    <alternativeName>
        <fullName evidence="10">Folate-dependent tRNA (uracil-5-)-methyltransferase</fullName>
    </alternativeName>
    <alternativeName>
        <fullName evidence="10">Folate-dependent tRNA(M-5-U54)-methyltransferase</fullName>
    </alternativeName>
</protein>
<dbReference type="Gene3D" id="3.50.50.60">
    <property type="entry name" value="FAD/NAD(P)-binding domain"/>
    <property type="match status" value="2"/>
</dbReference>
<evidence type="ECO:0000256" key="6">
    <source>
        <dbReference type="ARBA" id="ARBA00022694"/>
    </source>
</evidence>
<dbReference type="AlphaFoldDB" id="C5CHC1"/>
<comment type="subcellular location">
    <subcellularLocation>
        <location evidence="10">Cytoplasm</location>
    </subcellularLocation>
</comment>
<accession>C5CHC1</accession>
<feature type="binding site" evidence="10">
    <location>
        <begin position="9"/>
        <end position="14"/>
    </location>
    <ligand>
        <name>FAD</name>
        <dbReference type="ChEBI" id="CHEBI:57692"/>
    </ligand>
</feature>
<feature type="domain" description="MnmG N-terminal" evidence="11">
    <location>
        <begin position="4"/>
        <end position="366"/>
    </location>
</feature>
<keyword evidence="9 10" id="KW-0520">NAD</keyword>
<dbReference type="GO" id="GO:0050660">
    <property type="term" value="F:flavin adenine dinucleotide binding"/>
    <property type="evidence" value="ECO:0007669"/>
    <property type="project" value="UniProtKB-UniRule"/>
</dbReference>
<evidence type="ECO:0000256" key="2">
    <source>
        <dbReference type="ARBA" id="ARBA00022490"/>
    </source>
</evidence>